<keyword evidence="3" id="KW-1185">Reference proteome</keyword>
<sequence>MRHASSLRGPGVDMLIGILNRIAQIGSGLASTSLSTDHPSCSPPVPLETEAENRDIVSSDDRDSSVGVLFSLGFHRQHSFGLAATVSFPLLFLVLGNEWVSSIDEGVWAVEIYGLLWRVRGCCRSEERCRRQEELLRFLGI</sequence>
<evidence type="ECO:0000313" key="3">
    <source>
        <dbReference type="Proteomes" id="UP000834106"/>
    </source>
</evidence>
<dbReference type="Proteomes" id="UP000834106">
    <property type="component" value="Chromosome 3"/>
</dbReference>
<protein>
    <submittedName>
        <fullName evidence="2">Uncharacterized protein</fullName>
    </submittedName>
</protein>
<accession>A0AAD2DL11</accession>
<name>A0AAD2DL11_9LAMI</name>
<dbReference type="EMBL" id="OU503038">
    <property type="protein sequence ID" value="CAI9758532.1"/>
    <property type="molecule type" value="Genomic_DNA"/>
</dbReference>
<dbReference type="AlphaFoldDB" id="A0AAD2DL11"/>
<evidence type="ECO:0000313" key="2">
    <source>
        <dbReference type="EMBL" id="CAI9758532.1"/>
    </source>
</evidence>
<reference evidence="2" key="1">
    <citation type="submission" date="2023-05" db="EMBL/GenBank/DDBJ databases">
        <authorList>
            <person name="Huff M."/>
        </authorList>
    </citation>
    <scope>NUCLEOTIDE SEQUENCE</scope>
</reference>
<proteinExistence type="predicted"/>
<organism evidence="2 3">
    <name type="scientific">Fraxinus pennsylvanica</name>
    <dbReference type="NCBI Taxonomy" id="56036"/>
    <lineage>
        <taxon>Eukaryota</taxon>
        <taxon>Viridiplantae</taxon>
        <taxon>Streptophyta</taxon>
        <taxon>Embryophyta</taxon>
        <taxon>Tracheophyta</taxon>
        <taxon>Spermatophyta</taxon>
        <taxon>Magnoliopsida</taxon>
        <taxon>eudicotyledons</taxon>
        <taxon>Gunneridae</taxon>
        <taxon>Pentapetalae</taxon>
        <taxon>asterids</taxon>
        <taxon>lamiids</taxon>
        <taxon>Lamiales</taxon>
        <taxon>Oleaceae</taxon>
        <taxon>Oleeae</taxon>
        <taxon>Fraxinus</taxon>
    </lineage>
</organism>
<evidence type="ECO:0000256" key="1">
    <source>
        <dbReference type="SAM" id="MobiDB-lite"/>
    </source>
</evidence>
<gene>
    <name evidence="2" type="ORF">FPE_LOCUS5962</name>
</gene>
<feature type="region of interest" description="Disordered" evidence="1">
    <location>
        <begin position="32"/>
        <end position="53"/>
    </location>
</feature>